<dbReference type="InterPro" id="IPR027417">
    <property type="entry name" value="P-loop_NTPase"/>
</dbReference>
<dbReference type="SUPFAM" id="SSF50998">
    <property type="entry name" value="Quinoprotein alcohol dehydrogenase-like"/>
    <property type="match status" value="1"/>
</dbReference>
<dbReference type="InterPro" id="IPR015943">
    <property type="entry name" value="WD40/YVTN_repeat-like_dom_sf"/>
</dbReference>
<dbReference type="SUPFAM" id="SSF50978">
    <property type="entry name" value="WD40 repeat-like"/>
    <property type="match status" value="1"/>
</dbReference>
<feature type="repeat" description="WD" evidence="3">
    <location>
        <begin position="1147"/>
        <end position="1188"/>
    </location>
</feature>
<dbReference type="PANTHER" id="PTHR19848">
    <property type="entry name" value="WD40 REPEAT PROTEIN"/>
    <property type="match status" value="1"/>
</dbReference>
<dbReference type="PROSITE" id="PS00678">
    <property type="entry name" value="WD_REPEATS_1"/>
    <property type="match status" value="5"/>
</dbReference>
<feature type="repeat" description="WD" evidence="3">
    <location>
        <begin position="1235"/>
        <end position="1271"/>
    </location>
</feature>
<feature type="compositionally biased region" description="Polar residues" evidence="4">
    <location>
        <begin position="73"/>
        <end position="82"/>
    </location>
</feature>
<dbReference type="InterPro" id="IPR059179">
    <property type="entry name" value="MLKL-like_MCAfunc"/>
</dbReference>
<keyword evidence="7" id="KW-1185">Reference proteome</keyword>
<dbReference type="OrthoDB" id="538223at2759"/>
<accession>A0A074RFZ2</accession>
<gene>
    <name evidence="6" type="ORF">V565_221000</name>
</gene>
<feature type="repeat" description="WD" evidence="3">
    <location>
        <begin position="1278"/>
        <end position="1319"/>
    </location>
</feature>
<feature type="repeat" description="WD" evidence="3">
    <location>
        <begin position="1320"/>
        <end position="1361"/>
    </location>
</feature>
<keyword evidence="1 3" id="KW-0853">WD repeat</keyword>
<dbReference type="PRINTS" id="PR00320">
    <property type="entry name" value="GPROTEINBRPT"/>
</dbReference>
<name>A0A074RFZ2_9AGAM</name>
<comment type="caution">
    <text evidence="6">The sequence shown here is derived from an EMBL/GenBank/DDBJ whole genome shotgun (WGS) entry which is preliminary data.</text>
</comment>
<evidence type="ECO:0000313" key="6">
    <source>
        <dbReference type="EMBL" id="KEP46061.1"/>
    </source>
</evidence>
<keyword evidence="2" id="KW-0677">Repeat</keyword>
<dbReference type="InterPro" id="IPR001680">
    <property type="entry name" value="WD40_rpt"/>
</dbReference>
<feature type="repeat" description="WD" evidence="3">
    <location>
        <begin position="844"/>
        <end position="885"/>
    </location>
</feature>
<feature type="region of interest" description="Disordered" evidence="4">
    <location>
        <begin position="31"/>
        <end position="87"/>
    </location>
</feature>
<feature type="domain" description="Nephrocystin 3-like N-terminal" evidence="5">
    <location>
        <begin position="294"/>
        <end position="451"/>
    </location>
</feature>
<dbReference type="PROSITE" id="PS50294">
    <property type="entry name" value="WD_REPEATS_REGION"/>
    <property type="match status" value="9"/>
</dbReference>
<evidence type="ECO:0000256" key="3">
    <source>
        <dbReference type="PROSITE-ProRule" id="PRU00221"/>
    </source>
</evidence>
<dbReference type="PANTHER" id="PTHR19848:SF8">
    <property type="entry name" value="F-BOX AND WD REPEAT DOMAIN CONTAINING 7"/>
    <property type="match status" value="1"/>
</dbReference>
<dbReference type="Pfam" id="PF24883">
    <property type="entry name" value="NPHP3_N"/>
    <property type="match status" value="1"/>
</dbReference>
<dbReference type="InterPro" id="IPR020472">
    <property type="entry name" value="WD40_PAC1"/>
</dbReference>
<evidence type="ECO:0000256" key="4">
    <source>
        <dbReference type="SAM" id="MobiDB-lite"/>
    </source>
</evidence>
<dbReference type="Gene3D" id="3.40.50.300">
    <property type="entry name" value="P-loop containing nucleotide triphosphate hydrolases"/>
    <property type="match status" value="1"/>
</dbReference>
<feature type="repeat" description="WD" evidence="3">
    <location>
        <begin position="887"/>
        <end position="928"/>
    </location>
</feature>
<feature type="compositionally biased region" description="Low complexity" evidence="4">
    <location>
        <begin position="49"/>
        <end position="64"/>
    </location>
</feature>
<dbReference type="Gene3D" id="2.130.10.10">
    <property type="entry name" value="YVTN repeat-like/Quinoprotein amine dehydrogenase"/>
    <property type="match status" value="5"/>
</dbReference>
<dbReference type="InterPro" id="IPR019775">
    <property type="entry name" value="WD40_repeat_CS"/>
</dbReference>
<dbReference type="Pfam" id="PF00400">
    <property type="entry name" value="WD40"/>
    <property type="match status" value="11"/>
</dbReference>
<dbReference type="CDD" id="cd00200">
    <property type="entry name" value="WD40"/>
    <property type="match status" value="2"/>
</dbReference>
<protein>
    <submittedName>
        <fullName evidence="6">Vegetative incompatibility protein HET-E-1</fullName>
    </submittedName>
</protein>
<feature type="repeat" description="WD" evidence="3">
    <location>
        <begin position="1104"/>
        <end position="1138"/>
    </location>
</feature>
<dbReference type="HOGENOM" id="CLU_000288_6_3_1"/>
<feature type="repeat" description="WD" evidence="3">
    <location>
        <begin position="930"/>
        <end position="971"/>
    </location>
</feature>
<evidence type="ECO:0000256" key="1">
    <source>
        <dbReference type="ARBA" id="ARBA00022574"/>
    </source>
</evidence>
<reference evidence="6 7" key="1">
    <citation type="submission" date="2013-12" db="EMBL/GenBank/DDBJ databases">
        <authorList>
            <person name="Cubeta M."/>
            <person name="Pakala S."/>
            <person name="Fedorova N."/>
            <person name="Thomas E."/>
            <person name="Dean R."/>
            <person name="Jabaji S."/>
            <person name="Neate S."/>
            <person name="Toda T."/>
            <person name="Tavantzis S."/>
            <person name="Vilgalys R."/>
            <person name="Bharathan N."/>
            <person name="Pakala S."/>
            <person name="Losada L.S."/>
            <person name="Zafar N."/>
            <person name="Nierman W."/>
        </authorList>
    </citation>
    <scope>NUCLEOTIDE SEQUENCE [LARGE SCALE GENOMIC DNA]</scope>
    <source>
        <strain evidence="6 7">123E</strain>
    </source>
</reference>
<feature type="repeat" description="WD" evidence="3">
    <location>
        <begin position="973"/>
        <end position="1014"/>
    </location>
</feature>
<sequence>MSSEPPPINHPKRGVRQVLRSGVRWARDAVLRASDSRRPPGYVELLPAPRTGSRTPSRSRPVTPALSPEPTLTVANESTTSAPVGPAPSAEFMVPKAHPEATTEHKKSGSDAWTGLAGSLRVLENSAGLFPPLRKAIGAVVECLDIVQRAASNRADQASLAEEFKFMTDTLNRYSAGLGSESSNGSIANLAQSIERQVADIKRHEERGRIGRFLDAARDEEAVIQVYKQIESLFRRLQVSCDVSMRTHDHVKKQLETTLLRGMLPVDDARYNSSYSTTIKRNGCTAETREAIHQGLEDWTTNPKSEKIYWMNGMAGTGKTTIAYSFCEWLEKTNRLGASFFCSRISSTCRSLNKIVPTIAYQLARYSPAFSSMLCASLNSNPDAGTLNVMQQFEKLMQLPLSNVKGAMPDSVVIVIDALDECDDGFSVRLLLNVLLKFAERLPLKFFVSSRPEHVIWERMTSQGGTARSIVHLHDIEESIVEEDIKKYLTEALSPMEPAPSVEQVELLAKRSRNLFIYAATLVRYIYPDDVPADSSDRLESMLQAIGTSRAMSDNRYEDLDLLYTTVLSAAFNSRLGKDEKERMRRVLWTVVCAREPITAATIASLASLTERQVSSALQLLRSVVHVPENSSLISTLHASFPEYMLDTSRSNGFCCDESRSNEMVVHRCFDVMKAELMFNICQLENSYLADDQVNDLEARVVRCISPTLSYACRYWSSHLQLSSTKDNTSKMLLDFLYDRFLFWMEVLSLSRCIGMGATMMQQAQTWLRQMNVNSDEEQKQMSDARNFVTWFAANSCSQSTPHIYISALPLCAKSSWVYQHYFQRTTGLASILIGQYEEAVLAIWSLDSAVNSLAISPDGNRIASGSSDGSVCVYDMHTGAVVAGPFQGHTDIVWSVAFSPDGRHIASGSHDQTVIVWDAQTGRIVTGPLHKHTDIVRSVAFSPDGRRLVSGSYDHTIIVWDTYTGAITLGPLKGHSSVINSVAISPNGQLIASSSYDQTIRLWDASTGAAFAEPLRGLTNEVNMVAFSPDGSKLASCSHDKTIRVWDIKSSTTIGSPFTGHIGPVWSIVFSHDGRWIVSGGLGPDNNIIVWDTLTGSVVLGPLSGHTHHVDSVAFTPDNTRIVSSSDDRTIRIWDLQPQNKGPGQKGAHELSVGPVAFLRDRTQLISCTSTGLLKVWDMHAGTTISREFERQAEAVMIHSLTVSPQDTLVGVGASDLTIRVWIVLTGKLVCQLATAHNSPIRCLGFSPDSAQLCSGSDNATVAVWHIDTGVMFGRQFIGHTGAVMSVAYSHNGACIASSSVDRTIRVWDTSTGASMYKLDGHESSVSSVIFSPDGSRIVSGSTDGVICQWDAKAGTLINHISPIHSDARFNSKSKSNGISVIHCVCFSPDGTQIISGFGSSLHLVDTHTMKLIIKMNLPQGEIVRWVGYSPDDMDIISVSTTEGASASEPNKGSTQQLAQSPNIIRVWRANVRPDHMASSPNPHNWTYKRGGRVMSPEGLVMWIPPDLIPHMQAHTKLRSESHYSLLVMSSDEFINIGYRDLCIGNRWAECYVLEN</sequence>
<evidence type="ECO:0000259" key="5">
    <source>
        <dbReference type="Pfam" id="PF24883"/>
    </source>
</evidence>
<evidence type="ECO:0000256" key="2">
    <source>
        <dbReference type="ARBA" id="ARBA00022737"/>
    </source>
</evidence>
<dbReference type="EMBL" id="AZST01001304">
    <property type="protein sequence ID" value="KEP46061.1"/>
    <property type="molecule type" value="Genomic_DNA"/>
</dbReference>
<dbReference type="InterPro" id="IPR036322">
    <property type="entry name" value="WD40_repeat_dom_sf"/>
</dbReference>
<evidence type="ECO:0000313" key="7">
    <source>
        <dbReference type="Proteomes" id="UP000027456"/>
    </source>
</evidence>
<dbReference type="InterPro" id="IPR056884">
    <property type="entry name" value="NPHP3-like_N"/>
</dbReference>
<dbReference type="STRING" id="1423351.A0A074RFZ2"/>
<feature type="repeat" description="WD" evidence="3">
    <location>
        <begin position="1016"/>
        <end position="1057"/>
    </location>
</feature>
<dbReference type="SMART" id="SM00320">
    <property type="entry name" value="WD40"/>
    <property type="match status" value="13"/>
</dbReference>
<proteinExistence type="predicted"/>
<dbReference type="CDD" id="cd21037">
    <property type="entry name" value="MLKL_NTD"/>
    <property type="match status" value="1"/>
</dbReference>
<dbReference type="PROSITE" id="PS50082">
    <property type="entry name" value="WD_REPEATS_2"/>
    <property type="match status" value="10"/>
</dbReference>
<dbReference type="SUPFAM" id="SSF52540">
    <property type="entry name" value="P-loop containing nucleoside triphosphate hydrolases"/>
    <property type="match status" value="1"/>
</dbReference>
<dbReference type="Proteomes" id="UP000027456">
    <property type="component" value="Unassembled WGS sequence"/>
</dbReference>
<organism evidence="6 7">
    <name type="scientific">Rhizoctonia solani 123E</name>
    <dbReference type="NCBI Taxonomy" id="1423351"/>
    <lineage>
        <taxon>Eukaryota</taxon>
        <taxon>Fungi</taxon>
        <taxon>Dikarya</taxon>
        <taxon>Basidiomycota</taxon>
        <taxon>Agaricomycotina</taxon>
        <taxon>Agaricomycetes</taxon>
        <taxon>Cantharellales</taxon>
        <taxon>Ceratobasidiaceae</taxon>
        <taxon>Rhizoctonia</taxon>
    </lineage>
</organism>
<dbReference type="InterPro" id="IPR011047">
    <property type="entry name" value="Quinoprotein_ADH-like_sf"/>
</dbReference>